<evidence type="ECO:0000313" key="3">
    <source>
        <dbReference type="Proteomes" id="UP001168821"/>
    </source>
</evidence>
<organism evidence="2 3">
    <name type="scientific">Zophobas morio</name>
    <dbReference type="NCBI Taxonomy" id="2755281"/>
    <lineage>
        <taxon>Eukaryota</taxon>
        <taxon>Metazoa</taxon>
        <taxon>Ecdysozoa</taxon>
        <taxon>Arthropoda</taxon>
        <taxon>Hexapoda</taxon>
        <taxon>Insecta</taxon>
        <taxon>Pterygota</taxon>
        <taxon>Neoptera</taxon>
        <taxon>Endopterygota</taxon>
        <taxon>Coleoptera</taxon>
        <taxon>Polyphaga</taxon>
        <taxon>Cucujiformia</taxon>
        <taxon>Tenebrionidae</taxon>
        <taxon>Zophobas</taxon>
    </lineage>
</organism>
<gene>
    <name evidence="2" type="ORF">Zmor_006267</name>
</gene>
<feature type="compositionally biased region" description="Basic and acidic residues" evidence="1">
    <location>
        <begin position="14"/>
        <end position="29"/>
    </location>
</feature>
<evidence type="ECO:0000313" key="2">
    <source>
        <dbReference type="EMBL" id="KAJ3661890.1"/>
    </source>
</evidence>
<dbReference type="EMBL" id="JALNTZ010000002">
    <property type="protein sequence ID" value="KAJ3661890.1"/>
    <property type="molecule type" value="Genomic_DNA"/>
</dbReference>
<proteinExistence type="predicted"/>
<evidence type="ECO:0000256" key="1">
    <source>
        <dbReference type="SAM" id="MobiDB-lite"/>
    </source>
</evidence>
<protein>
    <submittedName>
        <fullName evidence="2">Uncharacterized protein</fullName>
    </submittedName>
</protein>
<sequence>MDGTVSHHWLKRSQRTDSQDPRKKKEETVHVSRLKLCLATEEVPDQLADIPVRVKETRNRRRMLNDILVLPPPVTQPPVCEPCKSPIIEPANPAKSIEIPETVVISNTPVVHDKPANSSIAVVVEVHEPPVERISGTKPRTNR</sequence>
<feature type="region of interest" description="Disordered" evidence="1">
    <location>
        <begin position="1"/>
        <end position="29"/>
    </location>
</feature>
<dbReference type="AlphaFoldDB" id="A0AA38IRC3"/>
<keyword evidence="3" id="KW-1185">Reference proteome</keyword>
<accession>A0AA38IRC3</accession>
<dbReference type="Proteomes" id="UP001168821">
    <property type="component" value="Unassembled WGS sequence"/>
</dbReference>
<name>A0AA38IRC3_9CUCU</name>
<comment type="caution">
    <text evidence="2">The sequence shown here is derived from an EMBL/GenBank/DDBJ whole genome shotgun (WGS) entry which is preliminary data.</text>
</comment>
<reference evidence="2" key="1">
    <citation type="journal article" date="2023" name="G3 (Bethesda)">
        <title>Whole genome assemblies of Zophobas morio and Tenebrio molitor.</title>
        <authorList>
            <person name="Kaur S."/>
            <person name="Stinson S.A."/>
            <person name="diCenzo G.C."/>
        </authorList>
    </citation>
    <scope>NUCLEOTIDE SEQUENCE</scope>
    <source>
        <strain evidence="2">QUZm001</strain>
    </source>
</reference>